<proteinExistence type="predicted"/>
<accession>C7H345</accession>
<organism evidence="1 2">
    <name type="scientific">Faecalibacterium duncaniae (strain DSM 17677 / JCM 31915 / A2-165)</name>
    <name type="common">Faecalibacterium prausnitzii</name>
    <dbReference type="NCBI Taxonomy" id="411483"/>
    <lineage>
        <taxon>Bacteria</taxon>
        <taxon>Bacillati</taxon>
        <taxon>Bacillota</taxon>
        <taxon>Clostridia</taxon>
        <taxon>Eubacteriales</taxon>
        <taxon>Oscillospiraceae</taxon>
        <taxon>Faecalibacterium</taxon>
    </lineage>
</organism>
<dbReference type="HOGENOM" id="CLU_2769734_0_0_9"/>
<name>C7H345_FAED2</name>
<evidence type="ECO:0000313" key="1">
    <source>
        <dbReference type="EMBL" id="EEU97647.1"/>
    </source>
</evidence>
<protein>
    <submittedName>
        <fullName evidence="1">Uncharacterized protein</fullName>
    </submittedName>
</protein>
<dbReference type="Proteomes" id="UP000004619">
    <property type="component" value="Unassembled WGS sequence"/>
</dbReference>
<sequence>MFKHFFQKLFDFTELVVRFSTYPYWFFRFASAAFRSHSFRRPLALKYNTTSPPFCQHFLTSFFQILCRG</sequence>
<reference evidence="1" key="1">
    <citation type="submission" date="2009-08" db="EMBL/GenBank/DDBJ databases">
        <authorList>
            <person name="Weinstock G."/>
            <person name="Sodergren E."/>
            <person name="Clifton S."/>
            <person name="Fulton L."/>
            <person name="Fulton B."/>
            <person name="Courtney L."/>
            <person name="Fronick C."/>
            <person name="Harrison M."/>
            <person name="Strong C."/>
            <person name="Farmer C."/>
            <person name="Delahaunty K."/>
            <person name="Markovic C."/>
            <person name="Hall O."/>
            <person name="Minx P."/>
            <person name="Tomlinson C."/>
            <person name="Mitreva M."/>
            <person name="Nelson J."/>
            <person name="Hou S."/>
            <person name="Wollam A."/>
            <person name="Pepin K.H."/>
            <person name="Johnson M."/>
            <person name="Bhonagiri V."/>
            <person name="Nash W.E."/>
            <person name="Warren W."/>
            <person name="Chinwalla A."/>
            <person name="Mardis E.R."/>
            <person name="Wilson R.K."/>
        </authorList>
    </citation>
    <scope>NUCLEOTIDE SEQUENCE [LARGE SCALE GENOMIC DNA]</scope>
    <source>
        <strain evidence="1">A2-165</strain>
    </source>
</reference>
<dbReference type="AlphaFoldDB" id="C7H345"/>
<keyword evidence="2" id="KW-1185">Reference proteome</keyword>
<comment type="caution">
    <text evidence="1">The sequence shown here is derived from an EMBL/GenBank/DDBJ whole genome shotgun (WGS) entry which is preliminary data.</text>
</comment>
<dbReference type="EMBL" id="ACOP02000012">
    <property type="protein sequence ID" value="EEU97647.1"/>
    <property type="molecule type" value="Genomic_DNA"/>
</dbReference>
<evidence type="ECO:0000313" key="2">
    <source>
        <dbReference type="Proteomes" id="UP000004619"/>
    </source>
</evidence>
<gene>
    <name evidence="1" type="ORF">FAEPRAA2165_00699</name>
</gene>